<dbReference type="GO" id="GO:0005739">
    <property type="term" value="C:mitochondrion"/>
    <property type="evidence" value="ECO:0007669"/>
    <property type="project" value="GOC"/>
</dbReference>
<keyword evidence="5" id="KW-1185">Reference proteome</keyword>
<accession>A0A196SFA0</accession>
<evidence type="ECO:0000256" key="1">
    <source>
        <dbReference type="ARBA" id="ARBA00006668"/>
    </source>
</evidence>
<dbReference type="STRING" id="478820.A0A196SFA0"/>
<organism evidence="4 5">
    <name type="scientific">Blastocystis sp. subtype 1 (strain ATCC 50177 / NandII)</name>
    <dbReference type="NCBI Taxonomy" id="478820"/>
    <lineage>
        <taxon>Eukaryota</taxon>
        <taxon>Sar</taxon>
        <taxon>Stramenopiles</taxon>
        <taxon>Bigyra</taxon>
        <taxon>Opalozoa</taxon>
        <taxon>Opalinata</taxon>
        <taxon>Blastocystidae</taxon>
        <taxon>Blastocystis</taxon>
    </lineage>
</organism>
<dbReference type="InterPro" id="IPR000307">
    <property type="entry name" value="Ribosomal_bS16"/>
</dbReference>
<dbReference type="Proteomes" id="UP000078348">
    <property type="component" value="Unassembled WGS sequence"/>
</dbReference>
<dbReference type="Gene3D" id="3.30.1320.10">
    <property type="match status" value="1"/>
</dbReference>
<dbReference type="PANTHER" id="PTHR12919">
    <property type="entry name" value="30S RIBOSOMAL PROTEIN S16"/>
    <property type="match status" value="1"/>
</dbReference>
<comment type="similarity">
    <text evidence="1">Belongs to the bacterial ribosomal protein bS16 family.</text>
</comment>
<gene>
    <name evidence="4" type="ORF">AV274_3526</name>
</gene>
<dbReference type="HAMAP" id="MF_00385">
    <property type="entry name" value="Ribosomal_bS16"/>
    <property type="match status" value="1"/>
</dbReference>
<dbReference type="GO" id="GO:0003735">
    <property type="term" value="F:structural constituent of ribosome"/>
    <property type="evidence" value="ECO:0007669"/>
    <property type="project" value="InterPro"/>
</dbReference>
<dbReference type="NCBIfam" id="TIGR00002">
    <property type="entry name" value="S16"/>
    <property type="match status" value="1"/>
</dbReference>
<dbReference type="SUPFAM" id="SSF54565">
    <property type="entry name" value="Ribosomal protein S16"/>
    <property type="match status" value="1"/>
</dbReference>
<dbReference type="InterPro" id="IPR023803">
    <property type="entry name" value="Ribosomal_bS16_dom_sf"/>
</dbReference>
<dbReference type="EMBL" id="LXWW01000210">
    <property type="protein sequence ID" value="OAO14822.1"/>
    <property type="molecule type" value="Genomic_DNA"/>
</dbReference>
<name>A0A196SFA0_BLAHN</name>
<evidence type="ECO:0000256" key="3">
    <source>
        <dbReference type="ARBA" id="ARBA00023274"/>
    </source>
</evidence>
<dbReference type="AlphaFoldDB" id="A0A196SFA0"/>
<dbReference type="GO" id="GO:0032543">
    <property type="term" value="P:mitochondrial translation"/>
    <property type="evidence" value="ECO:0007669"/>
    <property type="project" value="TreeGrafter"/>
</dbReference>
<evidence type="ECO:0000313" key="4">
    <source>
        <dbReference type="EMBL" id="OAO14822.1"/>
    </source>
</evidence>
<dbReference type="Pfam" id="PF00886">
    <property type="entry name" value="Ribosomal_S16"/>
    <property type="match status" value="1"/>
</dbReference>
<evidence type="ECO:0000313" key="5">
    <source>
        <dbReference type="Proteomes" id="UP000078348"/>
    </source>
</evidence>
<dbReference type="OrthoDB" id="407221at2759"/>
<evidence type="ECO:0008006" key="6">
    <source>
        <dbReference type="Google" id="ProtNLM"/>
    </source>
</evidence>
<comment type="caution">
    <text evidence="4">The sequence shown here is derived from an EMBL/GenBank/DDBJ whole genome shotgun (WGS) entry which is preliminary data.</text>
</comment>
<protein>
    <recommendedName>
        <fullName evidence="6">30S ribosomal protein S16</fullName>
    </recommendedName>
</protein>
<keyword evidence="2" id="KW-0689">Ribosomal protein</keyword>
<dbReference type="GO" id="GO:0015935">
    <property type="term" value="C:small ribosomal subunit"/>
    <property type="evidence" value="ECO:0007669"/>
    <property type="project" value="TreeGrafter"/>
</dbReference>
<sequence>MPTVPSMFRAASNLVKADYYGYLNADIMFDPTLFDVLHFCKEEANAGRIAKQHEIASRVYERKWEFIPTHFPDLPSIQSFFARFTRNRQSLRNVGSADYFVFSQEALPLITRTEEEAVVGRYGIDNYVMGAVWDRNRRNQTSQLIDSTFVVVGMHEGKEGYYSRNAHIVNEDRNWNRIVMKNHSIHFSFLGERYNLRLELMRLARFGRRHMPFYRIRVCNKNVKRDGKYIEELGTYNPIPLDDGVKELRLNVDRVKYWLSVGAQPSQTVAVLLGRAGILPPPPLHPIVQSALPKKAAEEEGEAAEEKK</sequence>
<dbReference type="PANTHER" id="PTHR12919:SF20">
    <property type="entry name" value="SMALL RIBOSOMAL SUBUNIT PROTEIN BS16M"/>
    <property type="match status" value="1"/>
</dbReference>
<proteinExistence type="inferred from homology"/>
<evidence type="ECO:0000256" key="2">
    <source>
        <dbReference type="ARBA" id="ARBA00022980"/>
    </source>
</evidence>
<reference evidence="4 5" key="1">
    <citation type="submission" date="2016-05" db="EMBL/GenBank/DDBJ databases">
        <title>Nuclear genome of Blastocystis sp. subtype 1 NandII.</title>
        <authorList>
            <person name="Gentekaki E."/>
            <person name="Curtis B."/>
            <person name="Stairs C."/>
            <person name="Eme L."/>
            <person name="Herman E."/>
            <person name="Klimes V."/>
            <person name="Arias M.C."/>
            <person name="Elias M."/>
            <person name="Hilliou F."/>
            <person name="Klute M."/>
            <person name="Malik S.-B."/>
            <person name="Pightling A."/>
            <person name="Rachubinski R."/>
            <person name="Salas D."/>
            <person name="Schlacht A."/>
            <person name="Suga H."/>
            <person name="Archibald J."/>
            <person name="Ball S.G."/>
            <person name="Clark G."/>
            <person name="Dacks J."/>
            <person name="Van Der Giezen M."/>
            <person name="Tsaousis A."/>
            <person name="Roger A."/>
        </authorList>
    </citation>
    <scope>NUCLEOTIDE SEQUENCE [LARGE SCALE GENOMIC DNA]</scope>
    <source>
        <strain evidence="5">ATCC 50177 / NandII</strain>
    </source>
</reference>
<keyword evidence="3" id="KW-0687">Ribonucleoprotein</keyword>